<feature type="region of interest" description="Disordered" evidence="1">
    <location>
        <begin position="54"/>
        <end position="81"/>
    </location>
</feature>
<dbReference type="EMBL" id="UYRW01007033">
    <property type="protein sequence ID" value="VDM94720.1"/>
    <property type="molecule type" value="Genomic_DNA"/>
</dbReference>
<reference evidence="2 3" key="2">
    <citation type="submission" date="2018-08" db="EMBL/GenBank/DDBJ databases">
        <authorList>
            <person name="Laetsch R D."/>
            <person name="Stevens L."/>
            <person name="Kumar S."/>
            <person name="Blaxter L. M."/>
        </authorList>
    </citation>
    <scope>NUCLEOTIDE SEQUENCE [LARGE SCALE GENOMIC DNA]</scope>
</reference>
<evidence type="ECO:0000256" key="1">
    <source>
        <dbReference type="SAM" id="MobiDB-lite"/>
    </source>
</evidence>
<feature type="compositionally biased region" description="Basic and acidic residues" evidence="1">
    <location>
        <begin position="54"/>
        <end position="71"/>
    </location>
</feature>
<dbReference type="AlphaFoldDB" id="A0A182ES74"/>
<keyword evidence="3" id="KW-1185">Reference proteome</keyword>
<accession>A0A182ES74</accession>
<dbReference type="WBParaSite" id="nOo.2.0.1.t10993-RA">
    <property type="protein sequence ID" value="nOo.2.0.1.t10993-RA"/>
    <property type="gene ID" value="nOo.2.0.1.g10993"/>
</dbReference>
<dbReference type="Proteomes" id="UP000271087">
    <property type="component" value="Unassembled WGS sequence"/>
</dbReference>
<evidence type="ECO:0000313" key="4">
    <source>
        <dbReference type="WBParaSite" id="nOo.2.0.1.t10993-RA"/>
    </source>
</evidence>
<evidence type="ECO:0000313" key="3">
    <source>
        <dbReference type="Proteomes" id="UP000271087"/>
    </source>
</evidence>
<sequence length="81" mass="9444">MFIVLDAQDVLGMLTAQHFLLHYGYGTASILFKCLKENNQEISDFLYNEAERQRGTEDLQRKTREDYERACNESSMESSDE</sequence>
<reference evidence="4" key="1">
    <citation type="submission" date="2016-06" db="UniProtKB">
        <authorList>
            <consortium name="WormBaseParasite"/>
        </authorList>
    </citation>
    <scope>IDENTIFICATION</scope>
</reference>
<feature type="compositionally biased region" description="Polar residues" evidence="1">
    <location>
        <begin position="72"/>
        <end position="81"/>
    </location>
</feature>
<organism evidence="4">
    <name type="scientific">Onchocerca ochengi</name>
    <name type="common">Filarial nematode worm</name>
    <dbReference type="NCBI Taxonomy" id="42157"/>
    <lineage>
        <taxon>Eukaryota</taxon>
        <taxon>Metazoa</taxon>
        <taxon>Ecdysozoa</taxon>
        <taxon>Nematoda</taxon>
        <taxon>Chromadorea</taxon>
        <taxon>Rhabditida</taxon>
        <taxon>Spirurina</taxon>
        <taxon>Spiruromorpha</taxon>
        <taxon>Filarioidea</taxon>
        <taxon>Onchocercidae</taxon>
        <taxon>Onchocerca</taxon>
    </lineage>
</organism>
<proteinExistence type="predicted"/>
<protein>
    <submittedName>
        <fullName evidence="4">DUF3990 domain-containing protein</fullName>
    </submittedName>
</protein>
<name>A0A182ES74_ONCOC</name>
<evidence type="ECO:0000313" key="2">
    <source>
        <dbReference type="EMBL" id="VDM94720.1"/>
    </source>
</evidence>
<gene>
    <name evidence="2" type="ORF">NOO_LOCUS10993</name>
</gene>